<dbReference type="InterPro" id="IPR004358">
    <property type="entry name" value="Sig_transdc_His_kin-like_C"/>
</dbReference>
<dbReference type="Gene3D" id="3.30.565.10">
    <property type="entry name" value="Histidine kinase-like ATPase, C-terminal domain"/>
    <property type="match status" value="1"/>
</dbReference>
<dbReference type="EMBL" id="VSSQ01000225">
    <property type="protein sequence ID" value="MPL86633.1"/>
    <property type="molecule type" value="Genomic_DNA"/>
</dbReference>
<reference evidence="9" key="1">
    <citation type="submission" date="2019-08" db="EMBL/GenBank/DDBJ databases">
        <authorList>
            <person name="Kucharzyk K."/>
            <person name="Murdoch R.W."/>
            <person name="Higgins S."/>
            <person name="Loffler F."/>
        </authorList>
    </citation>
    <scope>NUCLEOTIDE SEQUENCE</scope>
</reference>
<feature type="transmembrane region" description="Helical" evidence="6">
    <location>
        <begin position="12"/>
        <end position="33"/>
    </location>
</feature>
<dbReference type="InterPro" id="IPR003661">
    <property type="entry name" value="HisK_dim/P_dom"/>
</dbReference>
<dbReference type="SMART" id="SM00387">
    <property type="entry name" value="HATPase_c"/>
    <property type="match status" value="1"/>
</dbReference>
<keyword evidence="6" id="KW-0472">Membrane</keyword>
<dbReference type="CDD" id="cd16922">
    <property type="entry name" value="HATPase_EvgS-ArcB-TorS-like"/>
    <property type="match status" value="1"/>
</dbReference>
<dbReference type="InterPro" id="IPR011006">
    <property type="entry name" value="CheY-like_superfamily"/>
</dbReference>
<evidence type="ECO:0000256" key="6">
    <source>
        <dbReference type="SAM" id="Phobius"/>
    </source>
</evidence>
<dbReference type="Pfam" id="PF00512">
    <property type="entry name" value="HisKA"/>
    <property type="match status" value="1"/>
</dbReference>
<comment type="caution">
    <text evidence="9">The sequence shown here is derived from an EMBL/GenBank/DDBJ whole genome shotgun (WGS) entry which is preliminary data.</text>
</comment>
<dbReference type="SUPFAM" id="SSF47384">
    <property type="entry name" value="Homodimeric domain of signal transducing histidine kinase"/>
    <property type="match status" value="1"/>
</dbReference>
<sequence>MKKTRFEYKFTFIYLLLGLLWILFSDRMIGSMITDHDYLTRLQTYKGWFYVILTAILFFHILRKHLVKLRTAEKKAVESDRLKTAFLQNISHEIRTPMNGIIGFSSLLGENGLTEEQKKEYVAYIIQSANRLLDLVNQILDISLIETGNITVNNRPASLNALLKDVFSQWHTMIKEDVELKMSCGLPDHSDSMVTDEYKLKQVLNNLVGNAVKFTEKGHVHFGYAIKGNEIEFFVKDTGIGIDRRFHADIFQRFRKAEPSSSKIYEGAGLGLAICHSNLELMNGKINLESEPGHGSLFRFALPYKPAKTLPPKDSIASKVPETASLKGVNILVAEDEILNYKYIEDLLAGTGVNLISAVNGSQAVNYCRDHNDVHLVLMDIRMPVMDGLEATRRIKELRPELPVIAQSAYIEKDRQPQVREAGFDDFLFKPFLKEELMDAIAGFLYKRETGFFGTDQ</sequence>
<protein>
    <recommendedName>
        <fullName evidence="2">histidine kinase</fullName>
        <ecNumber evidence="2">2.7.13.3</ecNumber>
    </recommendedName>
</protein>
<dbReference type="PROSITE" id="PS50109">
    <property type="entry name" value="HIS_KIN"/>
    <property type="match status" value="1"/>
</dbReference>
<dbReference type="Pfam" id="PF02518">
    <property type="entry name" value="HATPase_c"/>
    <property type="match status" value="1"/>
</dbReference>
<evidence type="ECO:0000256" key="1">
    <source>
        <dbReference type="ARBA" id="ARBA00000085"/>
    </source>
</evidence>
<dbReference type="GO" id="GO:0000155">
    <property type="term" value="F:phosphorelay sensor kinase activity"/>
    <property type="evidence" value="ECO:0007669"/>
    <property type="project" value="InterPro"/>
</dbReference>
<evidence type="ECO:0000256" key="5">
    <source>
        <dbReference type="ARBA" id="ARBA00022777"/>
    </source>
</evidence>
<organism evidence="9">
    <name type="scientific">bioreactor metagenome</name>
    <dbReference type="NCBI Taxonomy" id="1076179"/>
    <lineage>
        <taxon>unclassified sequences</taxon>
        <taxon>metagenomes</taxon>
        <taxon>ecological metagenomes</taxon>
    </lineage>
</organism>
<proteinExistence type="predicted"/>
<keyword evidence="5" id="KW-0418">Kinase</keyword>
<keyword evidence="6" id="KW-1133">Transmembrane helix</keyword>
<dbReference type="Gene3D" id="1.10.287.130">
    <property type="match status" value="1"/>
</dbReference>
<dbReference type="AlphaFoldDB" id="A0A644V762"/>
<evidence type="ECO:0000256" key="2">
    <source>
        <dbReference type="ARBA" id="ARBA00012438"/>
    </source>
</evidence>
<dbReference type="InterPro" id="IPR036890">
    <property type="entry name" value="HATPase_C_sf"/>
</dbReference>
<dbReference type="InterPro" id="IPR001789">
    <property type="entry name" value="Sig_transdc_resp-reg_receiver"/>
</dbReference>
<comment type="catalytic activity">
    <reaction evidence="1">
        <text>ATP + protein L-histidine = ADP + protein N-phospho-L-histidine.</text>
        <dbReference type="EC" id="2.7.13.3"/>
    </reaction>
</comment>
<dbReference type="InterPro" id="IPR003594">
    <property type="entry name" value="HATPase_dom"/>
</dbReference>
<dbReference type="SMART" id="SM00448">
    <property type="entry name" value="REC"/>
    <property type="match status" value="1"/>
</dbReference>
<dbReference type="SUPFAM" id="SSF55874">
    <property type="entry name" value="ATPase domain of HSP90 chaperone/DNA topoisomerase II/histidine kinase"/>
    <property type="match status" value="1"/>
</dbReference>
<dbReference type="FunFam" id="3.30.565.10:FF:000006">
    <property type="entry name" value="Sensor histidine kinase WalK"/>
    <property type="match status" value="1"/>
</dbReference>
<dbReference type="PRINTS" id="PR00344">
    <property type="entry name" value="BCTRLSENSOR"/>
</dbReference>
<dbReference type="InterPro" id="IPR005467">
    <property type="entry name" value="His_kinase_dom"/>
</dbReference>
<feature type="domain" description="Response regulatory" evidence="8">
    <location>
        <begin position="330"/>
        <end position="445"/>
    </location>
</feature>
<dbReference type="PROSITE" id="PS50110">
    <property type="entry name" value="RESPONSE_REGULATORY"/>
    <property type="match status" value="1"/>
</dbReference>
<dbReference type="InterPro" id="IPR036097">
    <property type="entry name" value="HisK_dim/P_sf"/>
</dbReference>
<dbReference type="PANTHER" id="PTHR43047">
    <property type="entry name" value="TWO-COMPONENT HISTIDINE PROTEIN KINASE"/>
    <property type="match status" value="1"/>
</dbReference>
<keyword evidence="3" id="KW-0597">Phosphoprotein</keyword>
<gene>
    <name evidence="9" type="primary">rpfC_1</name>
    <name evidence="9" type="ORF">SDC9_32616</name>
</gene>
<feature type="domain" description="Histidine kinase" evidence="7">
    <location>
        <begin position="89"/>
        <end position="306"/>
    </location>
</feature>
<name>A0A644V762_9ZZZZ</name>
<dbReference type="Pfam" id="PF00072">
    <property type="entry name" value="Response_reg"/>
    <property type="match status" value="1"/>
</dbReference>
<evidence type="ECO:0000259" key="8">
    <source>
        <dbReference type="PROSITE" id="PS50110"/>
    </source>
</evidence>
<evidence type="ECO:0000259" key="7">
    <source>
        <dbReference type="PROSITE" id="PS50109"/>
    </source>
</evidence>
<dbReference type="CDD" id="cd17546">
    <property type="entry name" value="REC_hyHK_CKI1_RcsC-like"/>
    <property type="match status" value="1"/>
</dbReference>
<accession>A0A644V762</accession>
<feature type="transmembrane region" description="Helical" evidence="6">
    <location>
        <begin position="45"/>
        <end position="62"/>
    </location>
</feature>
<dbReference type="Gene3D" id="3.40.50.2300">
    <property type="match status" value="1"/>
</dbReference>
<evidence type="ECO:0000313" key="9">
    <source>
        <dbReference type="EMBL" id="MPL86633.1"/>
    </source>
</evidence>
<evidence type="ECO:0000256" key="4">
    <source>
        <dbReference type="ARBA" id="ARBA00022679"/>
    </source>
</evidence>
<keyword evidence="4 9" id="KW-0808">Transferase</keyword>
<keyword evidence="6" id="KW-0812">Transmembrane</keyword>
<dbReference type="CDD" id="cd00082">
    <property type="entry name" value="HisKA"/>
    <property type="match status" value="1"/>
</dbReference>
<dbReference type="EC" id="2.7.13.3" evidence="2"/>
<dbReference type="SUPFAM" id="SSF52172">
    <property type="entry name" value="CheY-like"/>
    <property type="match status" value="1"/>
</dbReference>
<dbReference type="SMART" id="SM00388">
    <property type="entry name" value="HisKA"/>
    <property type="match status" value="1"/>
</dbReference>
<evidence type="ECO:0000256" key="3">
    <source>
        <dbReference type="ARBA" id="ARBA00022553"/>
    </source>
</evidence>